<dbReference type="Pfam" id="PF01758">
    <property type="entry name" value="SBF"/>
    <property type="match status" value="1"/>
</dbReference>
<dbReference type="AlphaFoldDB" id="A0A9X2MCI4"/>
<feature type="transmembrane region" description="Helical" evidence="5">
    <location>
        <begin position="71"/>
        <end position="93"/>
    </location>
</feature>
<keyword evidence="2 5" id="KW-0812">Transmembrane</keyword>
<keyword evidence="4 5" id="KW-0472">Membrane</keyword>
<comment type="subcellular location">
    <subcellularLocation>
        <location evidence="1">Membrane</location>
        <topology evidence="1">Multi-pass membrane protein</topology>
    </subcellularLocation>
</comment>
<feature type="transmembrane region" description="Helical" evidence="5">
    <location>
        <begin position="99"/>
        <end position="118"/>
    </location>
</feature>
<dbReference type="InterPro" id="IPR002657">
    <property type="entry name" value="BilAc:Na_symport/Acr3"/>
</dbReference>
<feature type="transmembrane region" description="Helical" evidence="5">
    <location>
        <begin position="130"/>
        <end position="152"/>
    </location>
</feature>
<evidence type="ECO:0000256" key="2">
    <source>
        <dbReference type="ARBA" id="ARBA00022692"/>
    </source>
</evidence>
<feature type="transmembrane region" description="Helical" evidence="5">
    <location>
        <begin position="40"/>
        <end position="59"/>
    </location>
</feature>
<sequence length="322" mass="34740">MSKLILSLSQYASKYIGVLVILISLFAFLSPSMFEWATTYTSLLLGFAMFGMGMTINANDFKNILRHPKDVFIGCLAQFLVMPLISYLLAVTFNLPTPIAIGVILVGCCPGGTASNIITHIAGGDTTLSVSMTVVSTLLCPILTPLWIYLLAGQWVDVSILSMITSVVKVVLVPIILGIIINYKMKNKKEYLSSVMPLISVVSVLLLIAGIVATNKEQLLICGSTVFIIIILHNVIGMILGFTIAKLFKMDLPKSTAVCVEVGMQNSGLAVSLALSNFATQPLCAVPGAIFSIWHNISGGILASIMKKRSEDNNINYIPEFE</sequence>
<keyword evidence="7" id="KW-1185">Reference proteome</keyword>
<proteinExistence type="predicted"/>
<feature type="transmembrane region" description="Helical" evidence="5">
    <location>
        <begin position="218"/>
        <end position="245"/>
    </location>
</feature>
<dbReference type="RefSeq" id="WP_052232847.1">
    <property type="nucleotide sequence ID" value="NZ_JANKBY010000190.1"/>
</dbReference>
<dbReference type="PANTHER" id="PTHR10361">
    <property type="entry name" value="SODIUM-BILE ACID COTRANSPORTER"/>
    <property type="match status" value="1"/>
</dbReference>
<dbReference type="InterPro" id="IPR038770">
    <property type="entry name" value="Na+/solute_symporter_sf"/>
</dbReference>
<dbReference type="PANTHER" id="PTHR10361:SF28">
    <property type="entry name" value="P3 PROTEIN-RELATED"/>
    <property type="match status" value="1"/>
</dbReference>
<organism evidence="6 7">
    <name type="scientific">Terrisporobacter muris</name>
    <dbReference type="NCBI Taxonomy" id="2963284"/>
    <lineage>
        <taxon>Bacteria</taxon>
        <taxon>Bacillati</taxon>
        <taxon>Bacillota</taxon>
        <taxon>Clostridia</taxon>
        <taxon>Peptostreptococcales</taxon>
        <taxon>Peptostreptococcaceae</taxon>
        <taxon>Terrisporobacter</taxon>
    </lineage>
</organism>
<evidence type="ECO:0000256" key="1">
    <source>
        <dbReference type="ARBA" id="ARBA00004141"/>
    </source>
</evidence>
<evidence type="ECO:0000256" key="3">
    <source>
        <dbReference type="ARBA" id="ARBA00022989"/>
    </source>
</evidence>
<feature type="transmembrane region" description="Helical" evidence="5">
    <location>
        <begin position="158"/>
        <end position="183"/>
    </location>
</feature>
<feature type="transmembrane region" description="Helical" evidence="5">
    <location>
        <begin position="195"/>
        <end position="212"/>
    </location>
</feature>
<protein>
    <submittedName>
        <fullName evidence="6">Bile acid:sodium symporter family protein</fullName>
    </submittedName>
</protein>
<dbReference type="InterPro" id="IPR004710">
    <property type="entry name" value="Bilac:Na_transpt"/>
</dbReference>
<dbReference type="Proteomes" id="UP001140817">
    <property type="component" value="Unassembled WGS sequence"/>
</dbReference>
<feature type="transmembrane region" description="Helical" evidence="5">
    <location>
        <begin position="12"/>
        <end position="34"/>
    </location>
</feature>
<evidence type="ECO:0000256" key="4">
    <source>
        <dbReference type="ARBA" id="ARBA00023136"/>
    </source>
</evidence>
<reference evidence="6" key="1">
    <citation type="submission" date="2022-07" db="EMBL/GenBank/DDBJ databases">
        <title>Enhanced cultured diversity of the mouse gut microbiota enables custom-made synthetic communities.</title>
        <authorList>
            <person name="Afrizal A."/>
        </authorList>
    </citation>
    <scope>NUCLEOTIDE SEQUENCE</scope>
    <source>
        <strain evidence="6">DSM 29186</strain>
    </source>
</reference>
<evidence type="ECO:0000313" key="7">
    <source>
        <dbReference type="Proteomes" id="UP001140817"/>
    </source>
</evidence>
<dbReference type="Gene3D" id="1.20.1530.20">
    <property type="match status" value="1"/>
</dbReference>
<dbReference type="GO" id="GO:0016020">
    <property type="term" value="C:membrane"/>
    <property type="evidence" value="ECO:0007669"/>
    <property type="project" value="UniProtKB-SubCell"/>
</dbReference>
<evidence type="ECO:0000313" key="6">
    <source>
        <dbReference type="EMBL" id="MCR1823774.1"/>
    </source>
</evidence>
<dbReference type="EMBL" id="JANKBY010000190">
    <property type="protein sequence ID" value="MCR1823774.1"/>
    <property type="molecule type" value="Genomic_DNA"/>
</dbReference>
<evidence type="ECO:0000256" key="5">
    <source>
        <dbReference type="SAM" id="Phobius"/>
    </source>
</evidence>
<name>A0A9X2MCI4_9FIRM</name>
<gene>
    <name evidence="6" type="ORF">NSA58_13345</name>
</gene>
<accession>A0A9X2MCI4</accession>
<comment type="caution">
    <text evidence="6">The sequence shown here is derived from an EMBL/GenBank/DDBJ whole genome shotgun (WGS) entry which is preliminary data.</text>
</comment>
<keyword evidence="3 5" id="KW-1133">Transmembrane helix</keyword>